<proteinExistence type="inferred from homology"/>
<evidence type="ECO:0000313" key="4">
    <source>
        <dbReference type="EMBL" id="KAK5118823.1"/>
    </source>
</evidence>
<dbReference type="InterPro" id="IPR036822">
    <property type="entry name" value="CutC-like_dom_sf"/>
</dbReference>
<dbReference type="PANTHER" id="PTHR12598:SF0">
    <property type="entry name" value="COPPER HOMEOSTASIS PROTEIN CUTC HOMOLOG"/>
    <property type="match status" value="1"/>
</dbReference>
<dbReference type="AlphaFoldDB" id="A0AAN7TIH4"/>
<comment type="similarity">
    <text evidence="1">Belongs to the CutC family.</text>
</comment>
<dbReference type="Proteomes" id="UP001310890">
    <property type="component" value="Unassembled WGS sequence"/>
</dbReference>
<feature type="compositionally biased region" description="Low complexity" evidence="3">
    <location>
        <begin position="230"/>
        <end position="240"/>
    </location>
</feature>
<dbReference type="GO" id="GO:0005507">
    <property type="term" value="F:copper ion binding"/>
    <property type="evidence" value="ECO:0007669"/>
    <property type="project" value="TreeGrafter"/>
</dbReference>
<dbReference type="Pfam" id="PF03932">
    <property type="entry name" value="CutC"/>
    <property type="match status" value="1"/>
</dbReference>
<accession>A0AAN7TIH4</accession>
<dbReference type="SUPFAM" id="SSF110395">
    <property type="entry name" value="CutC-like"/>
    <property type="match status" value="1"/>
</dbReference>
<organism evidence="4 5">
    <name type="scientific">Meristemomyces frigidus</name>
    <dbReference type="NCBI Taxonomy" id="1508187"/>
    <lineage>
        <taxon>Eukaryota</taxon>
        <taxon>Fungi</taxon>
        <taxon>Dikarya</taxon>
        <taxon>Ascomycota</taxon>
        <taxon>Pezizomycotina</taxon>
        <taxon>Dothideomycetes</taxon>
        <taxon>Dothideomycetidae</taxon>
        <taxon>Mycosphaerellales</taxon>
        <taxon>Teratosphaeriaceae</taxon>
        <taxon>Meristemomyces</taxon>
    </lineage>
</organism>
<sequence>MALLEVACFSPEGAILAYDAGADRIELCYDRNSGGTTPPHTWLAALRPRIGIPIYVMIRPRPGNFIYTDAEFEQMRADLGALKGRVDGFVLGVLNAQSKVDVQRTAELVKLASPLPCTFHKAFDETPDLVAALEDVVETGCSSVLSSGGSSSALAGVDTLSQLVRMSQQRITVIPGGSLRASNVATIRARTQATLYHSSGIPKGAEEPSVNEIHKMKALLNDNTALTAGRSDSPSPSASRSSDDESPAAHMINSAVSVGPGQSTIASNVETVLTTLQGPPVGQGICD</sequence>
<reference evidence="4" key="1">
    <citation type="submission" date="2023-08" db="EMBL/GenBank/DDBJ databases">
        <title>Black Yeasts Isolated from many extreme environments.</title>
        <authorList>
            <person name="Coleine C."/>
            <person name="Stajich J.E."/>
            <person name="Selbmann L."/>
        </authorList>
    </citation>
    <scope>NUCLEOTIDE SEQUENCE</scope>
    <source>
        <strain evidence="4">CCFEE 5401</strain>
    </source>
</reference>
<feature type="region of interest" description="Disordered" evidence="3">
    <location>
        <begin position="226"/>
        <end position="247"/>
    </location>
</feature>
<dbReference type="PANTHER" id="PTHR12598">
    <property type="entry name" value="COPPER HOMEOSTASIS PROTEIN CUTC"/>
    <property type="match status" value="1"/>
</dbReference>
<evidence type="ECO:0000256" key="1">
    <source>
        <dbReference type="ARBA" id="ARBA00007768"/>
    </source>
</evidence>
<name>A0AAN7TIH4_9PEZI</name>
<dbReference type="InterPro" id="IPR005627">
    <property type="entry name" value="CutC-like"/>
</dbReference>
<evidence type="ECO:0000256" key="2">
    <source>
        <dbReference type="ARBA" id="ARBA00019014"/>
    </source>
</evidence>
<dbReference type="Gene3D" id="3.20.20.380">
    <property type="entry name" value="Copper homeostasis (CutC) domain"/>
    <property type="match status" value="1"/>
</dbReference>
<protein>
    <recommendedName>
        <fullName evidence="2">Copper homeostasis protein cutC homolog</fullName>
    </recommendedName>
</protein>
<dbReference type="EMBL" id="JAVRRL010000001">
    <property type="protein sequence ID" value="KAK5118823.1"/>
    <property type="molecule type" value="Genomic_DNA"/>
</dbReference>
<evidence type="ECO:0000256" key="3">
    <source>
        <dbReference type="SAM" id="MobiDB-lite"/>
    </source>
</evidence>
<gene>
    <name evidence="4" type="ORF">LTR62_000032</name>
</gene>
<evidence type="ECO:0000313" key="5">
    <source>
        <dbReference type="Proteomes" id="UP001310890"/>
    </source>
</evidence>
<dbReference type="HAMAP" id="MF_00795">
    <property type="entry name" value="CutC"/>
    <property type="match status" value="1"/>
</dbReference>
<comment type="caution">
    <text evidence="4">The sequence shown here is derived from an EMBL/GenBank/DDBJ whole genome shotgun (WGS) entry which is preliminary data.</text>
</comment>